<dbReference type="AlphaFoldDB" id="A0A7J0D8L3"/>
<keyword evidence="3" id="KW-1185">Reference proteome</keyword>
<protein>
    <submittedName>
        <fullName evidence="2">Uncharacterized protein</fullName>
    </submittedName>
</protein>
<feature type="compositionally biased region" description="Basic and acidic residues" evidence="1">
    <location>
        <begin position="283"/>
        <end position="300"/>
    </location>
</feature>
<feature type="region of interest" description="Disordered" evidence="1">
    <location>
        <begin position="280"/>
        <end position="300"/>
    </location>
</feature>
<sequence length="300" mass="33769">MFGLGYEPTKDDRKHAAEERRRRKLEKKEGKELTMTGEVPPISVNFPKPACILQPGTPPPEPEETVEVSKLVNVPQDMREAFDYDEVPEDTVSQEEQVAMIRTLPSMSEGSTIRPATPGESLDNWVITPIPTRKQEPLGIVYDQIDQEVSPSLEYNFDIELDEETTLKFKFPRKDMVERHENDIVEDDVDDILVKSKTASQHIQHLGSAIIAASAAPQKCVFGVSSGKLLGFLVRVSSRSRYAPSSTCRHRAISRSYEAYSDNYCPFFISKASTRTSFSALQTERDPESYTDREESGFGL</sequence>
<feature type="region of interest" description="Disordered" evidence="1">
    <location>
        <begin position="1"/>
        <end position="45"/>
    </location>
</feature>
<dbReference type="Gene3D" id="3.30.70.270">
    <property type="match status" value="1"/>
</dbReference>
<dbReference type="EMBL" id="BJWL01000044">
    <property type="protein sequence ID" value="GFS28495.1"/>
    <property type="molecule type" value="Genomic_DNA"/>
</dbReference>
<gene>
    <name evidence="2" type="ORF">Acr_00g0002130</name>
</gene>
<evidence type="ECO:0000256" key="1">
    <source>
        <dbReference type="SAM" id="MobiDB-lite"/>
    </source>
</evidence>
<reference evidence="3" key="1">
    <citation type="submission" date="2019-07" db="EMBL/GenBank/DDBJ databases">
        <title>De Novo Assembly of kiwifruit Actinidia rufa.</title>
        <authorList>
            <person name="Sugita-Konishi S."/>
            <person name="Sato K."/>
            <person name="Mori E."/>
            <person name="Abe Y."/>
            <person name="Kisaki G."/>
            <person name="Hamano K."/>
            <person name="Suezawa K."/>
            <person name="Otani M."/>
            <person name="Fukuda T."/>
            <person name="Manabe T."/>
            <person name="Gomi K."/>
            <person name="Tabuchi M."/>
            <person name="Akimitsu K."/>
            <person name="Kataoka I."/>
        </authorList>
    </citation>
    <scope>NUCLEOTIDE SEQUENCE [LARGE SCALE GENOMIC DNA]</scope>
    <source>
        <strain evidence="3">cv. Fuchu</strain>
    </source>
</reference>
<dbReference type="Proteomes" id="UP000585474">
    <property type="component" value="Unassembled WGS sequence"/>
</dbReference>
<feature type="compositionally biased region" description="Basic and acidic residues" evidence="1">
    <location>
        <begin position="8"/>
        <end position="32"/>
    </location>
</feature>
<evidence type="ECO:0000313" key="3">
    <source>
        <dbReference type="Proteomes" id="UP000585474"/>
    </source>
</evidence>
<dbReference type="SUPFAM" id="SSF56672">
    <property type="entry name" value="DNA/RNA polymerases"/>
    <property type="match status" value="1"/>
</dbReference>
<proteinExistence type="predicted"/>
<dbReference type="InterPro" id="IPR043502">
    <property type="entry name" value="DNA/RNA_pol_sf"/>
</dbReference>
<name>A0A7J0D8L3_9ERIC</name>
<comment type="caution">
    <text evidence="2">The sequence shown here is derived from an EMBL/GenBank/DDBJ whole genome shotgun (WGS) entry which is preliminary data.</text>
</comment>
<accession>A0A7J0D8L3</accession>
<organism evidence="2 3">
    <name type="scientific">Actinidia rufa</name>
    <dbReference type="NCBI Taxonomy" id="165716"/>
    <lineage>
        <taxon>Eukaryota</taxon>
        <taxon>Viridiplantae</taxon>
        <taxon>Streptophyta</taxon>
        <taxon>Embryophyta</taxon>
        <taxon>Tracheophyta</taxon>
        <taxon>Spermatophyta</taxon>
        <taxon>Magnoliopsida</taxon>
        <taxon>eudicotyledons</taxon>
        <taxon>Gunneridae</taxon>
        <taxon>Pentapetalae</taxon>
        <taxon>asterids</taxon>
        <taxon>Ericales</taxon>
        <taxon>Actinidiaceae</taxon>
        <taxon>Actinidia</taxon>
    </lineage>
</organism>
<evidence type="ECO:0000313" key="2">
    <source>
        <dbReference type="EMBL" id="GFS28495.1"/>
    </source>
</evidence>
<dbReference type="InterPro" id="IPR043128">
    <property type="entry name" value="Rev_trsase/Diguanyl_cyclase"/>
</dbReference>